<reference evidence="2" key="1">
    <citation type="journal article" date="2019" name="Int. J. Syst. Evol. Microbiol.">
        <title>The Global Catalogue of Microorganisms (GCM) 10K type strain sequencing project: providing services to taxonomists for standard genome sequencing and annotation.</title>
        <authorList>
            <consortium name="The Broad Institute Genomics Platform"/>
            <consortium name="The Broad Institute Genome Sequencing Center for Infectious Disease"/>
            <person name="Wu L."/>
            <person name="Ma J."/>
        </authorList>
    </citation>
    <scope>NUCLEOTIDE SEQUENCE [LARGE SCALE GENOMIC DNA]</scope>
    <source>
        <strain evidence="2">KCTC 52165</strain>
    </source>
</reference>
<proteinExistence type="predicted"/>
<dbReference type="Proteomes" id="UP001595583">
    <property type="component" value="Unassembled WGS sequence"/>
</dbReference>
<sequence>MFSAPASIVAAMRRALSAPRPFERIEDDVAEPSGTALRELIFKAAGQTLGECPPWVLIAIEQARRENAHRSGRQKRMPPC</sequence>
<evidence type="ECO:0000313" key="2">
    <source>
        <dbReference type="Proteomes" id="UP001595583"/>
    </source>
</evidence>
<name>A0ABV7KBM3_9HYPH</name>
<dbReference type="RefSeq" id="WP_378220774.1">
    <property type="nucleotide sequence ID" value="NZ_JBHRTK010000012.1"/>
</dbReference>
<comment type="caution">
    <text evidence="1">The sequence shown here is derived from an EMBL/GenBank/DDBJ whole genome shotgun (WGS) entry which is preliminary data.</text>
</comment>
<protein>
    <submittedName>
        <fullName evidence="1">Uncharacterized protein</fullName>
    </submittedName>
</protein>
<evidence type="ECO:0000313" key="1">
    <source>
        <dbReference type="EMBL" id="MFC3206980.1"/>
    </source>
</evidence>
<keyword evidence="2" id="KW-1185">Reference proteome</keyword>
<dbReference type="EMBL" id="JBHRTK010000012">
    <property type="protein sequence ID" value="MFC3206980.1"/>
    <property type="molecule type" value="Genomic_DNA"/>
</dbReference>
<organism evidence="1 2">
    <name type="scientific">Aquamicrobium soli</name>
    <dbReference type="NCBI Taxonomy" id="1811518"/>
    <lineage>
        <taxon>Bacteria</taxon>
        <taxon>Pseudomonadati</taxon>
        <taxon>Pseudomonadota</taxon>
        <taxon>Alphaproteobacteria</taxon>
        <taxon>Hyphomicrobiales</taxon>
        <taxon>Phyllobacteriaceae</taxon>
        <taxon>Aquamicrobium</taxon>
    </lineage>
</organism>
<accession>A0ABV7KBM3</accession>
<gene>
    <name evidence="1" type="ORF">ACFOHJ_12210</name>
</gene>